<dbReference type="EMBL" id="JANPWB010000011">
    <property type="protein sequence ID" value="KAJ1132811.1"/>
    <property type="molecule type" value="Genomic_DNA"/>
</dbReference>
<gene>
    <name evidence="2" type="ORF">NDU88_011112</name>
</gene>
<dbReference type="Proteomes" id="UP001066276">
    <property type="component" value="Chromosome 7"/>
</dbReference>
<sequence>MEAGWLEDDGDLEAERDGSRNLQEDEDLEAETGGSRNLQEDEYLEAERDGSRNLQEDEYLEAERDGSRNLQEDEDLEAERNGSRNLKEDEDLEAESGACRLLQKYMVQACGGPWGCAKGLKQEAAGTDLAVVSGLGAPHRGQARGSSFFFGLERITFPKDIRSLGFAASRCDAPSVSITQLPKGALVAECSTEVAGGAVVVRGEGKVAHIVLIQL</sequence>
<evidence type="ECO:0000256" key="1">
    <source>
        <dbReference type="SAM" id="MobiDB-lite"/>
    </source>
</evidence>
<evidence type="ECO:0000313" key="2">
    <source>
        <dbReference type="EMBL" id="KAJ1132811.1"/>
    </source>
</evidence>
<organism evidence="2 3">
    <name type="scientific">Pleurodeles waltl</name>
    <name type="common">Iberian ribbed newt</name>
    <dbReference type="NCBI Taxonomy" id="8319"/>
    <lineage>
        <taxon>Eukaryota</taxon>
        <taxon>Metazoa</taxon>
        <taxon>Chordata</taxon>
        <taxon>Craniata</taxon>
        <taxon>Vertebrata</taxon>
        <taxon>Euteleostomi</taxon>
        <taxon>Amphibia</taxon>
        <taxon>Batrachia</taxon>
        <taxon>Caudata</taxon>
        <taxon>Salamandroidea</taxon>
        <taxon>Salamandridae</taxon>
        <taxon>Pleurodelinae</taxon>
        <taxon>Pleurodeles</taxon>
    </lineage>
</organism>
<proteinExistence type="predicted"/>
<keyword evidence="3" id="KW-1185">Reference proteome</keyword>
<feature type="compositionally biased region" description="Basic and acidic residues" evidence="1">
    <location>
        <begin position="45"/>
        <end position="71"/>
    </location>
</feature>
<comment type="caution">
    <text evidence="2">The sequence shown here is derived from an EMBL/GenBank/DDBJ whole genome shotgun (WGS) entry which is preliminary data.</text>
</comment>
<feature type="compositionally biased region" description="Basic and acidic residues" evidence="1">
    <location>
        <begin position="13"/>
        <end position="23"/>
    </location>
</feature>
<reference evidence="2" key="1">
    <citation type="journal article" date="2022" name="bioRxiv">
        <title>Sequencing and chromosome-scale assembly of the giantPleurodeles waltlgenome.</title>
        <authorList>
            <person name="Brown T."/>
            <person name="Elewa A."/>
            <person name="Iarovenko S."/>
            <person name="Subramanian E."/>
            <person name="Araus A.J."/>
            <person name="Petzold A."/>
            <person name="Susuki M."/>
            <person name="Suzuki K.-i.T."/>
            <person name="Hayashi T."/>
            <person name="Toyoda A."/>
            <person name="Oliveira C."/>
            <person name="Osipova E."/>
            <person name="Leigh N.D."/>
            <person name="Simon A."/>
            <person name="Yun M.H."/>
        </authorList>
    </citation>
    <scope>NUCLEOTIDE SEQUENCE</scope>
    <source>
        <strain evidence="2">20211129_DDA</strain>
        <tissue evidence="2">Liver</tissue>
    </source>
</reference>
<dbReference type="AlphaFoldDB" id="A0AAV7PXJ3"/>
<accession>A0AAV7PXJ3</accession>
<protein>
    <submittedName>
        <fullName evidence="2">Uncharacterized protein</fullName>
    </submittedName>
</protein>
<feature type="compositionally biased region" description="Basic and acidic residues" evidence="1">
    <location>
        <begin position="78"/>
        <end position="87"/>
    </location>
</feature>
<feature type="region of interest" description="Disordered" evidence="1">
    <location>
        <begin position="1"/>
        <end position="92"/>
    </location>
</feature>
<evidence type="ECO:0000313" key="3">
    <source>
        <dbReference type="Proteomes" id="UP001066276"/>
    </source>
</evidence>
<name>A0AAV7PXJ3_PLEWA</name>
<feature type="compositionally biased region" description="Acidic residues" evidence="1">
    <location>
        <begin position="1"/>
        <end position="12"/>
    </location>
</feature>